<comment type="subcellular location">
    <subcellularLocation>
        <location evidence="6">Cytoplasm</location>
    </subcellularLocation>
</comment>
<accession>A0A1H2UKE3</accession>
<proteinExistence type="inferred from homology"/>
<protein>
    <recommendedName>
        <fullName evidence="6">Phosphoribosylformylglycinamidine synthase subunit PurS</fullName>
        <shortName evidence="6">FGAM synthase</shortName>
        <ecNumber evidence="6">6.3.5.3</ecNumber>
    </recommendedName>
    <alternativeName>
        <fullName evidence="6">Formylglycinamide ribonucleotide amidotransferase subunit III</fullName>
        <shortName evidence="6">FGAR amidotransferase III</shortName>
        <shortName evidence="6">FGAR-AT III</shortName>
    </alternativeName>
    <alternativeName>
        <fullName evidence="6">Phosphoribosylformylglycinamidine synthase subunit III</fullName>
    </alternativeName>
</protein>
<reference evidence="7" key="3">
    <citation type="submission" date="2023-02" db="EMBL/GenBank/DDBJ databases">
        <title>Proposal of a novel subspecies: Alicyclobacillus hesperidum subspecies aegle.</title>
        <authorList>
            <person name="Goto K."/>
            <person name="Fujii T."/>
            <person name="Yasui K."/>
            <person name="Mochida K."/>
            <person name="Kato-Tanaka Y."/>
            <person name="Morohoshi S."/>
            <person name="An S.Y."/>
            <person name="Kasai H."/>
            <person name="Yokota A."/>
        </authorList>
    </citation>
    <scope>NUCLEOTIDE SEQUENCE</scope>
    <source>
        <strain evidence="7">DSM 12766</strain>
    </source>
</reference>
<keyword evidence="1 6" id="KW-0963">Cytoplasm</keyword>
<evidence type="ECO:0000313" key="9">
    <source>
        <dbReference type="Proteomes" id="UP000182589"/>
    </source>
</evidence>
<dbReference type="EMBL" id="BSRA01000011">
    <property type="protein sequence ID" value="GLV14411.1"/>
    <property type="molecule type" value="Genomic_DNA"/>
</dbReference>
<keyword evidence="2 6" id="KW-0436">Ligase</keyword>
<dbReference type="AlphaFoldDB" id="A0A1H2UKE3"/>
<dbReference type="Pfam" id="PF02700">
    <property type="entry name" value="PurS"/>
    <property type="match status" value="1"/>
</dbReference>
<dbReference type="EC" id="6.3.5.3" evidence="6"/>
<comment type="similarity">
    <text evidence="6">Belongs to the PurS family.</text>
</comment>
<evidence type="ECO:0000256" key="4">
    <source>
        <dbReference type="ARBA" id="ARBA00022755"/>
    </source>
</evidence>
<dbReference type="GO" id="GO:0005524">
    <property type="term" value="F:ATP binding"/>
    <property type="evidence" value="ECO:0007669"/>
    <property type="project" value="UniProtKB-UniRule"/>
</dbReference>
<dbReference type="InterPro" id="IPR003850">
    <property type="entry name" value="PurS"/>
</dbReference>
<dbReference type="PANTHER" id="PTHR34696">
    <property type="entry name" value="PHOSPHORIBOSYLFORMYLGLYCINAMIDINE SYNTHASE SUBUNIT PURS"/>
    <property type="match status" value="1"/>
</dbReference>
<dbReference type="Gene3D" id="3.30.1280.10">
    <property type="entry name" value="Phosphoribosylformylglycinamidine synthase subunit PurS"/>
    <property type="match status" value="1"/>
</dbReference>
<dbReference type="EMBL" id="FNOJ01000008">
    <property type="protein sequence ID" value="SDW55984.1"/>
    <property type="molecule type" value="Genomic_DNA"/>
</dbReference>
<evidence type="ECO:0000256" key="3">
    <source>
        <dbReference type="ARBA" id="ARBA00022741"/>
    </source>
</evidence>
<evidence type="ECO:0000256" key="6">
    <source>
        <dbReference type="HAMAP-Rule" id="MF_01926"/>
    </source>
</evidence>
<evidence type="ECO:0000256" key="2">
    <source>
        <dbReference type="ARBA" id="ARBA00022598"/>
    </source>
</evidence>
<keyword evidence="3 6" id="KW-0547">Nucleotide-binding</keyword>
<dbReference type="STRING" id="89784.SAMN04489725_1089"/>
<organism evidence="8 9">
    <name type="scientific">Alicyclobacillus hesperidum</name>
    <dbReference type="NCBI Taxonomy" id="89784"/>
    <lineage>
        <taxon>Bacteria</taxon>
        <taxon>Bacillati</taxon>
        <taxon>Bacillota</taxon>
        <taxon>Bacilli</taxon>
        <taxon>Bacillales</taxon>
        <taxon>Alicyclobacillaceae</taxon>
        <taxon>Alicyclobacillus</taxon>
    </lineage>
</organism>
<dbReference type="HAMAP" id="MF_01926">
    <property type="entry name" value="PurS"/>
    <property type="match status" value="1"/>
</dbReference>
<comment type="subunit">
    <text evidence="6">Part of the FGAM synthase complex composed of 1 PurL, 1 PurQ and 2 PurS subunits.</text>
</comment>
<dbReference type="InterPro" id="IPR036604">
    <property type="entry name" value="PurS-like_sf"/>
</dbReference>
<sequence>MKTFDVEVRVWLKPSVFDPQGHAVEQALHTLGFDGAQNVRIGKYMHLTVTGDTEEEARKSVEQMCERVLSNPVMETYAYELKETVV</sequence>
<dbReference type="GO" id="GO:0005737">
    <property type="term" value="C:cytoplasm"/>
    <property type="evidence" value="ECO:0007669"/>
    <property type="project" value="UniProtKB-SubCell"/>
</dbReference>
<evidence type="ECO:0000313" key="7">
    <source>
        <dbReference type="EMBL" id="GLV14411.1"/>
    </source>
</evidence>
<evidence type="ECO:0000256" key="1">
    <source>
        <dbReference type="ARBA" id="ARBA00022490"/>
    </source>
</evidence>
<dbReference type="PANTHER" id="PTHR34696:SF1">
    <property type="entry name" value="PHOSPHORIBOSYLFORMYLGLYCINAMIDINE SYNTHASE SUBUNIT PURS"/>
    <property type="match status" value="1"/>
</dbReference>
<gene>
    <name evidence="6 7" type="primary">purS</name>
    <name evidence="7" type="ORF">Heshes_20950</name>
    <name evidence="8" type="ORF">SAMN04489725_1089</name>
</gene>
<dbReference type="SUPFAM" id="SSF82697">
    <property type="entry name" value="PurS-like"/>
    <property type="match status" value="1"/>
</dbReference>
<dbReference type="Proteomes" id="UP001157137">
    <property type="component" value="Unassembled WGS sequence"/>
</dbReference>
<evidence type="ECO:0000313" key="8">
    <source>
        <dbReference type="EMBL" id="SDW55984.1"/>
    </source>
</evidence>
<evidence type="ECO:0000256" key="5">
    <source>
        <dbReference type="ARBA" id="ARBA00022840"/>
    </source>
</evidence>
<dbReference type="NCBIfam" id="NF004630">
    <property type="entry name" value="PRK05974.1"/>
    <property type="match status" value="1"/>
</dbReference>
<dbReference type="NCBIfam" id="TIGR00302">
    <property type="entry name" value="phosphoribosylformylglycinamidine synthase subunit PurS"/>
    <property type="match status" value="1"/>
</dbReference>
<comment type="pathway">
    <text evidence="6">Purine metabolism; IMP biosynthesis via de novo pathway; 5-amino-1-(5-phospho-D-ribosyl)imidazole from N(2)-formyl-N(1)-(5-phospho-D-ribosyl)glycinamide: step 1/2.</text>
</comment>
<keyword evidence="4 6" id="KW-0658">Purine biosynthesis</keyword>
<keyword evidence="5 6" id="KW-0067">ATP-binding</keyword>
<reference evidence="8" key="1">
    <citation type="submission" date="2016-10" db="EMBL/GenBank/DDBJ databases">
        <authorList>
            <person name="de Groot N.N."/>
        </authorList>
    </citation>
    <scope>NUCLEOTIDE SEQUENCE [LARGE SCALE GENOMIC DNA]</scope>
    <source>
        <strain evidence="8">DSM 12489</strain>
    </source>
</reference>
<name>A0A1H2UKE3_9BACL</name>
<dbReference type="UniPathway" id="UPA00074">
    <property type="reaction ID" value="UER00128"/>
</dbReference>
<dbReference type="RefSeq" id="WP_074693038.1">
    <property type="nucleotide sequence ID" value="NZ_BSRA01000011.1"/>
</dbReference>
<dbReference type="GO" id="GO:0004642">
    <property type="term" value="F:phosphoribosylformylglycinamidine synthase activity"/>
    <property type="evidence" value="ECO:0007669"/>
    <property type="project" value="UniProtKB-UniRule"/>
</dbReference>
<reference evidence="9" key="2">
    <citation type="submission" date="2016-10" db="EMBL/GenBank/DDBJ databases">
        <authorList>
            <person name="Varghese N."/>
        </authorList>
    </citation>
    <scope>NUCLEOTIDE SEQUENCE [LARGE SCALE GENOMIC DNA]</scope>
    <source>
        <strain evidence="9">DSM 12489</strain>
    </source>
</reference>
<comment type="catalytic activity">
    <reaction evidence="6">
        <text>N(2)-formyl-N(1)-(5-phospho-beta-D-ribosyl)glycinamide + L-glutamine + ATP + H2O = 2-formamido-N(1)-(5-O-phospho-beta-D-ribosyl)acetamidine + L-glutamate + ADP + phosphate + H(+)</text>
        <dbReference type="Rhea" id="RHEA:17129"/>
        <dbReference type="ChEBI" id="CHEBI:15377"/>
        <dbReference type="ChEBI" id="CHEBI:15378"/>
        <dbReference type="ChEBI" id="CHEBI:29985"/>
        <dbReference type="ChEBI" id="CHEBI:30616"/>
        <dbReference type="ChEBI" id="CHEBI:43474"/>
        <dbReference type="ChEBI" id="CHEBI:58359"/>
        <dbReference type="ChEBI" id="CHEBI:147286"/>
        <dbReference type="ChEBI" id="CHEBI:147287"/>
        <dbReference type="ChEBI" id="CHEBI:456216"/>
        <dbReference type="EC" id="6.3.5.3"/>
    </reaction>
</comment>
<dbReference type="GO" id="GO:0006189">
    <property type="term" value="P:'de novo' IMP biosynthetic process"/>
    <property type="evidence" value="ECO:0007669"/>
    <property type="project" value="UniProtKB-UniRule"/>
</dbReference>
<dbReference type="Proteomes" id="UP000182589">
    <property type="component" value="Unassembled WGS sequence"/>
</dbReference>
<keyword evidence="9" id="KW-1185">Reference proteome</keyword>
<comment type="function">
    <text evidence="6">Part of the phosphoribosylformylglycinamidine synthase complex involved in the purines biosynthetic pathway. Catalyzes the ATP-dependent conversion of formylglycinamide ribonucleotide (FGAR) and glutamine to yield formylglycinamidine ribonucleotide (FGAM) and glutamate. The FGAM synthase complex is composed of three subunits. PurQ produces an ammonia molecule by converting glutamine to glutamate. PurL transfers the ammonia molecule to FGAR to form FGAM in an ATP-dependent manner. PurS interacts with PurQ and PurL and is thought to assist in the transfer of the ammonia molecule from PurQ to PurL.</text>
</comment>